<dbReference type="GO" id="GO:0045493">
    <property type="term" value="P:xylan catabolic process"/>
    <property type="evidence" value="ECO:0007669"/>
    <property type="project" value="UniProtKB-KW"/>
</dbReference>
<evidence type="ECO:0000256" key="7">
    <source>
        <dbReference type="ARBA" id="ARBA00022837"/>
    </source>
</evidence>
<evidence type="ECO:0000256" key="10">
    <source>
        <dbReference type="RuleBase" id="RU361238"/>
    </source>
</evidence>
<dbReference type="Proteomes" id="UP000544331">
    <property type="component" value="Unassembled WGS sequence"/>
</dbReference>
<dbReference type="SUPFAM" id="SSF53474">
    <property type="entry name" value="alpha/beta-Hydrolases"/>
    <property type="match status" value="1"/>
</dbReference>
<evidence type="ECO:0000256" key="6">
    <source>
        <dbReference type="ARBA" id="ARBA00022801"/>
    </source>
</evidence>
<evidence type="ECO:0000256" key="8">
    <source>
        <dbReference type="ARBA" id="ARBA00023157"/>
    </source>
</evidence>
<evidence type="ECO:0000256" key="9">
    <source>
        <dbReference type="ARBA" id="ARBA00034075"/>
    </source>
</evidence>
<organism evidence="11 12">
    <name type="scientific">Fusarium mundagurra</name>
    <dbReference type="NCBI Taxonomy" id="1567541"/>
    <lineage>
        <taxon>Eukaryota</taxon>
        <taxon>Fungi</taxon>
        <taxon>Dikarya</taxon>
        <taxon>Ascomycota</taxon>
        <taxon>Pezizomycotina</taxon>
        <taxon>Sordariomycetes</taxon>
        <taxon>Hypocreomycetidae</taxon>
        <taxon>Hypocreales</taxon>
        <taxon>Nectriaceae</taxon>
        <taxon>Fusarium</taxon>
        <taxon>Fusarium fujikuroi species complex</taxon>
    </lineage>
</organism>
<dbReference type="Gene3D" id="3.40.50.1820">
    <property type="entry name" value="alpha/beta hydrolase"/>
    <property type="match status" value="1"/>
</dbReference>
<name>A0A8H6D333_9HYPO</name>
<dbReference type="GO" id="GO:0046872">
    <property type="term" value="F:metal ion binding"/>
    <property type="evidence" value="ECO:0007669"/>
    <property type="project" value="UniProtKB-KW"/>
</dbReference>
<evidence type="ECO:0000313" key="12">
    <source>
        <dbReference type="Proteomes" id="UP000544331"/>
    </source>
</evidence>
<dbReference type="InterPro" id="IPR029058">
    <property type="entry name" value="AB_hydrolase_fold"/>
</dbReference>
<dbReference type="AlphaFoldDB" id="A0A8H6D333"/>
<keyword evidence="12" id="KW-1185">Reference proteome</keyword>
<dbReference type="OrthoDB" id="3039123at2759"/>
<evidence type="ECO:0000256" key="5">
    <source>
        <dbReference type="ARBA" id="ARBA00022729"/>
    </source>
</evidence>
<comment type="similarity">
    <text evidence="1 10">Belongs to the tannase family.</text>
</comment>
<dbReference type="InterPro" id="IPR011118">
    <property type="entry name" value="Tannase/feruloyl_esterase"/>
</dbReference>
<proteinExistence type="inferred from homology"/>
<comment type="caution">
    <text evidence="11">The sequence shown here is derived from an EMBL/GenBank/DDBJ whole genome shotgun (WGS) entry which is preliminary data.</text>
</comment>
<dbReference type="EC" id="3.1.1.-" evidence="10"/>
<accession>A0A8H6D333</accession>
<dbReference type="EMBL" id="JAAOAN010000610">
    <property type="protein sequence ID" value="KAF5702581.1"/>
    <property type="molecule type" value="Genomic_DNA"/>
</dbReference>
<keyword evidence="3" id="KW-0858">Xylan degradation</keyword>
<gene>
    <name evidence="11" type="ORF">FMUND_13395</name>
</gene>
<dbReference type="PANTHER" id="PTHR33938:SF15">
    <property type="entry name" value="FERULOYL ESTERASE B-RELATED"/>
    <property type="match status" value="1"/>
</dbReference>
<keyword evidence="3" id="KW-0624">Polysaccharide degradation</keyword>
<keyword evidence="4" id="KW-0479">Metal-binding</keyword>
<feature type="signal peptide" evidence="10">
    <location>
        <begin position="1"/>
        <end position="19"/>
    </location>
</feature>
<evidence type="ECO:0000256" key="4">
    <source>
        <dbReference type="ARBA" id="ARBA00022723"/>
    </source>
</evidence>
<keyword evidence="3" id="KW-0119">Carbohydrate metabolism</keyword>
<feature type="chain" id="PRO_5034674678" description="Carboxylic ester hydrolase" evidence="10">
    <location>
        <begin position="20"/>
        <end position="544"/>
    </location>
</feature>
<keyword evidence="6 10" id="KW-0378">Hydrolase</keyword>
<keyword evidence="5 10" id="KW-0732">Signal</keyword>
<protein>
    <recommendedName>
        <fullName evidence="10">Carboxylic ester hydrolase</fullName>
        <ecNumber evidence="10">3.1.1.-</ecNumber>
    </recommendedName>
</protein>
<keyword evidence="7" id="KW-0106">Calcium</keyword>
<dbReference type="GO" id="GO:0030600">
    <property type="term" value="F:feruloyl esterase activity"/>
    <property type="evidence" value="ECO:0007669"/>
    <property type="project" value="UniProtKB-EC"/>
</dbReference>
<evidence type="ECO:0000256" key="2">
    <source>
        <dbReference type="ARBA" id="ARBA00022487"/>
    </source>
</evidence>
<evidence type="ECO:0000256" key="1">
    <source>
        <dbReference type="ARBA" id="ARBA00006249"/>
    </source>
</evidence>
<dbReference type="PANTHER" id="PTHR33938">
    <property type="entry name" value="FERULOYL ESTERASE B-RELATED"/>
    <property type="match status" value="1"/>
</dbReference>
<sequence length="544" mass="60468">MTWLSAILSLYSLVSSTSGASSLLSLARDCRTLGERSQLPNATIHASEYVKAGTNLTFPFYDATCTLTSQVIKSDICRLSFDVATSVNSSVRFEAWLPLDWSGRFLGVGNGGLGGCLKYDDINYGISQGFATIGTNNGHDGNQGKQFYHHPGTVEDYAYRSVHLEAVLGKQIVWSYYGSHHKKSYYLGCSTGGRQGFKEAQEFPEDFDGIVAGAPAFDMLALFYWSGVLGKALGKPGSSTYLNATDWSLIYDDILDQCDELDGVKDGIIDDPDLCQYRPEALICSPSQKTGCLTGAKAETIRTILTPVYGPNGEFVYPRLQPGSNATDRFTSIAQPFGYLLDWMRYVVKDDPSWDPWTFTANDWLELSAKDETGVSTWNGNLTRARDRGTRILHYHGLQDPLITSDNSARYYNYVSRTMGLTSKEMDEFYRYFRISGLGHCRGGTGANKIGNNLDTFDTYEPETNVLAAIVDWVENGKAPEFIKGAQYASGNKDLIGKRKHCRYPRRNVYIKGDPASPDSWRSFQLVDAFYTDQSENIVPAQRR</sequence>
<keyword evidence="2" id="KW-0719">Serine esterase</keyword>
<evidence type="ECO:0000256" key="3">
    <source>
        <dbReference type="ARBA" id="ARBA00022651"/>
    </source>
</evidence>
<reference evidence="11 12" key="1">
    <citation type="submission" date="2020-05" db="EMBL/GenBank/DDBJ databases">
        <title>Identification and distribution of gene clusters putatively required for synthesis of sphingolipid metabolism inhibitors in phylogenetically diverse species of the filamentous fungus Fusarium.</title>
        <authorList>
            <person name="Kim H.-S."/>
            <person name="Busman M."/>
            <person name="Brown D.W."/>
            <person name="Divon H."/>
            <person name="Uhlig S."/>
            <person name="Proctor R.H."/>
        </authorList>
    </citation>
    <scope>NUCLEOTIDE SEQUENCE [LARGE SCALE GENOMIC DNA]</scope>
    <source>
        <strain evidence="11 12">NRRL 66235</strain>
    </source>
</reference>
<keyword evidence="8" id="KW-1015">Disulfide bond</keyword>
<comment type="catalytic activity">
    <reaction evidence="9">
        <text>feruloyl-polysaccharide + H2O = ferulate + polysaccharide.</text>
        <dbReference type="EC" id="3.1.1.73"/>
    </reaction>
</comment>
<evidence type="ECO:0000313" key="11">
    <source>
        <dbReference type="EMBL" id="KAF5702581.1"/>
    </source>
</evidence>
<dbReference type="Pfam" id="PF07519">
    <property type="entry name" value="Tannase"/>
    <property type="match status" value="1"/>
</dbReference>